<name>A0A3N4E2R2_9GAMM</name>
<dbReference type="Proteomes" id="UP000278855">
    <property type="component" value="Unassembled WGS sequence"/>
</dbReference>
<organism evidence="2 4">
    <name type="scientific">Shewanella psychromarinicola</name>
    <dbReference type="NCBI Taxonomy" id="2487742"/>
    <lineage>
        <taxon>Bacteria</taxon>
        <taxon>Pseudomonadati</taxon>
        <taxon>Pseudomonadota</taxon>
        <taxon>Gammaproteobacteria</taxon>
        <taxon>Alteromonadales</taxon>
        <taxon>Shewanellaceae</taxon>
        <taxon>Shewanella</taxon>
    </lineage>
</organism>
<evidence type="ECO:0000313" key="4">
    <source>
        <dbReference type="Proteomes" id="UP000278855"/>
    </source>
</evidence>
<accession>A0A3N4E2R2</accession>
<reference evidence="4" key="2">
    <citation type="submission" date="2018-11" db="EMBL/GenBank/DDBJ databases">
        <title>Shewanella sp. R106.</title>
        <authorList>
            <person name="Hwang Y.J."/>
            <person name="Hwang C.Y."/>
        </authorList>
    </citation>
    <scope>NUCLEOTIDE SEQUENCE [LARGE SCALE GENOMIC DNA]</scope>
    <source>
        <strain evidence="4">R106</strain>
    </source>
</reference>
<dbReference type="EMBL" id="CP034073">
    <property type="protein sequence ID" value="AZG34381.1"/>
    <property type="molecule type" value="Genomic_DNA"/>
</dbReference>
<evidence type="ECO:0000313" key="2">
    <source>
        <dbReference type="EMBL" id="RPA32479.1"/>
    </source>
</evidence>
<reference evidence="2" key="3">
    <citation type="submission" date="2018-11" db="EMBL/GenBank/DDBJ databases">
        <authorList>
            <person name="Hwang Y.J."/>
            <person name="Hwang C.Y."/>
        </authorList>
    </citation>
    <scope>NUCLEOTIDE SEQUENCE</scope>
    <source>
        <strain evidence="2">R106</strain>
    </source>
</reference>
<dbReference type="OrthoDB" id="6267667at2"/>
<evidence type="ECO:0008006" key="5">
    <source>
        <dbReference type="Google" id="ProtNLM"/>
    </source>
</evidence>
<dbReference type="RefSeq" id="WP_124012948.1">
    <property type="nucleotide sequence ID" value="NZ_CP034073.1"/>
</dbReference>
<protein>
    <recommendedName>
        <fullName evidence="5">Lipoprotein</fullName>
    </recommendedName>
</protein>
<evidence type="ECO:0000313" key="1">
    <source>
        <dbReference type="EMBL" id="AZG34381.1"/>
    </source>
</evidence>
<dbReference type="KEGG" id="spsr:EGC80_05190"/>
<evidence type="ECO:0000313" key="3">
    <source>
        <dbReference type="Proteomes" id="UP000273778"/>
    </source>
</evidence>
<sequence>MKYIIVTLGLVFMTLQGCQNQSAASADEQAATVVVVKPLVKDCGPSGMPPLRDRTKLTENLRAQGLITADMDQAQIDKIVADYITKRQKAFEKCHKPTPNTGKS</sequence>
<dbReference type="PROSITE" id="PS51257">
    <property type="entry name" value="PROKAR_LIPOPROTEIN"/>
    <property type="match status" value="1"/>
</dbReference>
<dbReference type="Proteomes" id="UP000273778">
    <property type="component" value="Chromosome"/>
</dbReference>
<dbReference type="EMBL" id="RKKB01000003">
    <property type="protein sequence ID" value="RPA32479.1"/>
    <property type="molecule type" value="Genomic_DNA"/>
</dbReference>
<gene>
    <name evidence="2" type="ORF">EGC77_11810</name>
    <name evidence="1" type="ORF">EGC80_05190</name>
</gene>
<reference evidence="1 3" key="1">
    <citation type="submission" date="2018-11" db="EMBL/GenBank/DDBJ databases">
        <title>Shewanella sp. M2.</title>
        <authorList>
            <person name="Hwang Y.J."/>
            <person name="Hwang C.Y."/>
        </authorList>
    </citation>
    <scope>NUCLEOTIDE SEQUENCE [LARGE SCALE GENOMIC DNA]</scope>
    <source>
        <strain evidence="1 3">M2</strain>
    </source>
</reference>
<dbReference type="AlphaFoldDB" id="A0A3N4E2R2"/>
<proteinExistence type="predicted"/>
<keyword evidence="3" id="KW-1185">Reference proteome</keyword>